<dbReference type="EMBL" id="SWFT01000146">
    <property type="protein sequence ID" value="KAA8898386.1"/>
    <property type="molecule type" value="Genomic_DNA"/>
</dbReference>
<protein>
    <submittedName>
        <fullName evidence="2">Uncharacterized protein</fullName>
    </submittedName>
</protein>
<dbReference type="VEuPathDB" id="FungiDB:DIURU_004670"/>
<dbReference type="Proteomes" id="UP000449547">
    <property type="component" value="Unassembled WGS sequence"/>
</dbReference>
<dbReference type="AlphaFoldDB" id="A0A642UIK2"/>
<gene>
    <name evidence="2" type="ORF">DIURU_004670</name>
</gene>
<evidence type="ECO:0000313" key="3">
    <source>
        <dbReference type="Proteomes" id="UP000449547"/>
    </source>
</evidence>
<keyword evidence="3" id="KW-1185">Reference proteome</keyword>
<organism evidence="2 3">
    <name type="scientific">Diutina rugosa</name>
    <name type="common">Yeast</name>
    <name type="synonym">Candida rugosa</name>
    <dbReference type="NCBI Taxonomy" id="5481"/>
    <lineage>
        <taxon>Eukaryota</taxon>
        <taxon>Fungi</taxon>
        <taxon>Dikarya</taxon>
        <taxon>Ascomycota</taxon>
        <taxon>Saccharomycotina</taxon>
        <taxon>Pichiomycetes</taxon>
        <taxon>Debaryomycetaceae</taxon>
        <taxon>Diutina</taxon>
    </lineage>
</organism>
<evidence type="ECO:0000313" key="2">
    <source>
        <dbReference type="EMBL" id="KAA8898386.1"/>
    </source>
</evidence>
<dbReference type="RefSeq" id="XP_034010507.1">
    <property type="nucleotide sequence ID" value="XM_034157569.1"/>
</dbReference>
<accession>A0A642UIK2</accession>
<comment type="caution">
    <text evidence="2">The sequence shown here is derived from an EMBL/GenBank/DDBJ whole genome shotgun (WGS) entry which is preliminary data.</text>
</comment>
<feature type="signal peptide" evidence="1">
    <location>
        <begin position="1"/>
        <end position="17"/>
    </location>
</feature>
<reference evidence="2 3" key="1">
    <citation type="submission" date="2019-07" db="EMBL/GenBank/DDBJ databases">
        <title>Genome assembly of two rare yeast pathogens: Diutina rugosa and Trichomonascus ciferrii.</title>
        <authorList>
            <person name="Mixao V."/>
            <person name="Saus E."/>
            <person name="Hansen A."/>
            <person name="Lass-Flor C."/>
            <person name="Gabaldon T."/>
        </authorList>
    </citation>
    <scope>NUCLEOTIDE SEQUENCE [LARGE SCALE GENOMIC DNA]</scope>
    <source>
        <strain evidence="2 3">CBS 613</strain>
    </source>
</reference>
<proteinExistence type="predicted"/>
<keyword evidence="1" id="KW-0732">Signal</keyword>
<evidence type="ECO:0000256" key="1">
    <source>
        <dbReference type="SAM" id="SignalP"/>
    </source>
</evidence>
<name>A0A642UIK2_DIURU</name>
<feature type="chain" id="PRO_5025059336" evidence="1">
    <location>
        <begin position="18"/>
        <end position="166"/>
    </location>
</feature>
<sequence>MKFTSIGLVSLLSTALAANPELQPTERRWFWLDAEGGRYNGLHVETDDSQPDRFFLKNEYHGSSPTAFFENNDDILRVDDRLVTIDDRTGAVQRIPKWCSQKVFSVFKMCQPKKYEIKDNYLCIGGICDFKGCEQLNGKVVLLADFGACTDPGPLKLKIAGKAAVL</sequence>
<dbReference type="GeneID" id="54783321"/>